<feature type="compositionally biased region" description="Basic and acidic residues" evidence="2">
    <location>
        <begin position="617"/>
        <end position="633"/>
    </location>
</feature>
<evidence type="ECO:0000256" key="2">
    <source>
        <dbReference type="SAM" id="MobiDB-lite"/>
    </source>
</evidence>
<evidence type="ECO:0000259" key="4">
    <source>
        <dbReference type="Pfam" id="PF18971"/>
    </source>
</evidence>
<feature type="domain" description="CagA exotoxin phosphopeptide substrate mimic region" evidence="3">
    <location>
        <begin position="973"/>
        <end position="1004"/>
    </location>
</feature>
<evidence type="ECO:0000256" key="1">
    <source>
        <dbReference type="SAM" id="Coils"/>
    </source>
</evidence>
<feature type="coiled-coil region" evidence="1">
    <location>
        <begin position="673"/>
        <end position="700"/>
    </location>
</feature>
<dbReference type="InterPro" id="IPR045157">
    <property type="entry name" value="CagA_N"/>
</dbReference>
<dbReference type="AlphaFoldDB" id="A0A238GUP5"/>
<dbReference type="Pfam" id="PF18971">
    <property type="entry name" value="CagA_N"/>
    <property type="match status" value="1"/>
</dbReference>
<feature type="region of interest" description="Disordered" evidence="2">
    <location>
        <begin position="617"/>
        <end position="648"/>
    </location>
</feature>
<feature type="domain" description="CagA exotoxin phosphopeptide substrate mimic region" evidence="3">
    <location>
        <begin position="934"/>
        <end position="971"/>
    </location>
</feature>
<name>A0A238GUP5_HELPX</name>
<gene>
    <name evidence="5" type="ORF">BCM300_00568</name>
</gene>
<accession>A0A238GUP5</accession>
<dbReference type="InterPro" id="IPR004355">
    <property type="entry name" value="IVSec_CagA"/>
</dbReference>
<dbReference type="InterPro" id="IPR005169">
    <property type="entry name" value="CagA_C"/>
</dbReference>
<proteinExistence type="predicted"/>
<protein>
    <submittedName>
        <fullName evidence="5">Cytotoxin-associated protein A</fullName>
    </submittedName>
</protein>
<dbReference type="EMBL" id="LT837687">
    <property type="protein sequence ID" value="SMA52560.1"/>
    <property type="molecule type" value="Genomic_DNA"/>
</dbReference>
<dbReference type="NCBIfam" id="NF033422">
    <property type="entry name" value="onco_T4SS_CagA"/>
    <property type="match status" value="1"/>
</dbReference>
<dbReference type="Pfam" id="PF03507">
    <property type="entry name" value="CagA"/>
    <property type="match status" value="2"/>
</dbReference>
<feature type="coiled-coil region" evidence="1">
    <location>
        <begin position="861"/>
        <end position="888"/>
    </location>
</feature>
<evidence type="ECO:0000313" key="6">
    <source>
        <dbReference type="Proteomes" id="UP000198366"/>
    </source>
</evidence>
<keyword evidence="1" id="KW-0175">Coiled coil</keyword>
<reference evidence="5 6" key="1">
    <citation type="submission" date="2016-12" db="EMBL/GenBank/DDBJ databases">
        <authorList>
            <person name="Song W.-J."/>
            <person name="Kurnit D.M."/>
        </authorList>
    </citation>
    <scope>NUCLEOTIDE SEQUENCE [LARGE SCALE GENOMIC DNA]</scope>
    <source>
        <strain evidence="5">BCM-300</strain>
    </source>
</reference>
<evidence type="ECO:0000313" key="5">
    <source>
        <dbReference type="EMBL" id="SMA52560.1"/>
    </source>
</evidence>
<dbReference type="Gene3D" id="1.20.120.1270">
    <property type="entry name" value="CagA exotoxin domain III"/>
    <property type="match status" value="4"/>
</dbReference>
<dbReference type="Proteomes" id="UP000198366">
    <property type="component" value="Chromosome I"/>
</dbReference>
<organism evidence="5 6">
    <name type="scientific">Helicobacter pylori</name>
    <name type="common">Campylobacter pylori</name>
    <dbReference type="NCBI Taxonomy" id="210"/>
    <lineage>
        <taxon>Bacteria</taxon>
        <taxon>Pseudomonadati</taxon>
        <taxon>Campylobacterota</taxon>
        <taxon>Epsilonproteobacteria</taxon>
        <taxon>Campylobacterales</taxon>
        <taxon>Helicobacteraceae</taxon>
        <taxon>Helicobacter</taxon>
    </lineage>
</organism>
<dbReference type="PRINTS" id="PR01553">
    <property type="entry name" value="TYPE4SSCAGA"/>
</dbReference>
<feature type="domain" description="CagA N-terminal" evidence="4">
    <location>
        <begin position="1"/>
        <end position="870"/>
    </location>
</feature>
<dbReference type="RefSeq" id="WP_089086787.1">
    <property type="nucleotide sequence ID" value="NZ_LT635456.1"/>
</dbReference>
<sequence length="1179" mass="131080">MTNETINQQPQTEAAFNPQQFINNLQVAFLKVDNAVASFDPDQKPIVDKNDRDNRQAFEGISQLREEYSNKAIKNPTKKNQYFSDFINKSNDLINKDNLIDVESSTKSFQKFGDQRYRIFTSWVSHQNDPSKINTRSIRNFMENIIQPPIPDDKEKAEFLKSAKQSFAGIIIGNQIRTDQKFMGIFDESLKERQEAEKNGGSTGGDWLDIFLSFIFGKKQSSDVKETLNQEPVPHVQPDIATTTTDIQGLPPEARDLLDERGNFSKFTLGDMEMLDVEGVADMDPNYKFNQLLIHNNALSSVLMGSHDGIEPEKVSLLYAGNGGFGDRHDWNATVGYKDQQGNNVATIINVHMKNGSGLVIAGGEKEINNPSFYLYKEDQLTGSQRALSQEEILNKIDFMEFLAQNNAKLDNLSEKEKEKFQNEIKDFQKDSKPYLDALGNDRIAFVSKKDSKHSALITEFNKGDLSYTLKDYGKKADKALDREKNVTLQGNLKHDGVMFVNYSNFKYTNASKNPNKGVGVTNGVSHLEAGFSKVAVFNLPNLNNLAITSVVRRDLEDKLIAKGLSPQEANKLVKDFLSSNKELVGKALNFNKAVAEAKNTGNYDEVKRAQKDLEKSLKKREHLEKDVAKNLESKSGNKNKMEAKSQANSQKDEIFALINKEANRDARAIAYAQNLKGIKRELSDKLEKINKDLKDFSKSFDEFKNGKNKDFSKAEETLKALKGSVKDLGVNPEWISKVENLNAALNEFKNSKNKDFSKVTQAKSDLENSVKDVIINQKITDKVDNLNQAVSVAKIAGNFSGVEQALADLKNFSKEQLAQQAQKNESFNVGKSEIYQSVKNGVNGTLVGNGLSGIEATALAKNFSDIKKELNEKFKNFNNNNNGLKNSGEPIYAQVNKKKTGQVASPEEPIYAQVAKKVTKKIDQLNQAASGFGGVGQAGFPLKRHDKVDDLSKVGRSVSPEPIYATIDDLGGSFPLRRSAKVDDLSKAGLSRNQELTQKIDSLSQAVSEAKAGFFGNLERTIDNLKDSTKNNPMNLWAEGAKKVPASLSAKLDNYATNSHIRINSNIQNGAINEKATGMLTQKNPEWLKLVNDKIVAHNVGSVPLSEYDKIGFSQKNMKDYSDSFKFSTKLNNAVKDVKSGFTQFLANAFSTGYYSLARENAEHGIKNANTKGGFQKS</sequence>
<dbReference type="Gene3D" id="1.10.357.130">
    <property type="match status" value="1"/>
</dbReference>
<dbReference type="GO" id="GO:0019534">
    <property type="term" value="F:toxin transmembrane transporter activity"/>
    <property type="evidence" value="ECO:0007669"/>
    <property type="project" value="InterPro"/>
</dbReference>
<evidence type="ECO:0000259" key="3">
    <source>
        <dbReference type="Pfam" id="PF03507"/>
    </source>
</evidence>